<gene>
    <name evidence="2" type="ORF">SEMRO_136_G064090.1</name>
</gene>
<sequence length="82" mass="8769">MPNSSDKDASSGASGQGNVHQRLTTAQIGRYMQEQATANRQSHDLEDAASSMDGNRAAMAARLYATIQDVLNLVPEDAGEEF</sequence>
<name>A0A9N8DKW7_9STRA</name>
<accession>A0A9N8DKW7</accession>
<reference evidence="2" key="1">
    <citation type="submission" date="2020-06" db="EMBL/GenBank/DDBJ databases">
        <authorList>
            <consortium name="Plant Systems Biology data submission"/>
        </authorList>
    </citation>
    <scope>NUCLEOTIDE SEQUENCE</scope>
    <source>
        <strain evidence="2">D6</strain>
    </source>
</reference>
<comment type="caution">
    <text evidence="2">The sequence shown here is derived from an EMBL/GenBank/DDBJ whole genome shotgun (WGS) entry which is preliminary data.</text>
</comment>
<protein>
    <submittedName>
        <fullName evidence="2">Uncharacterized protein</fullName>
    </submittedName>
</protein>
<evidence type="ECO:0000313" key="2">
    <source>
        <dbReference type="EMBL" id="CAB9502430.1"/>
    </source>
</evidence>
<feature type="region of interest" description="Disordered" evidence="1">
    <location>
        <begin position="1"/>
        <end position="47"/>
    </location>
</feature>
<evidence type="ECO:0000256" key="1">
    <source>
        <dbReference type="SAM" id="MobiDB-lite"/>
    </source>
</evidence>
<proteinExistence type="predicted"/>
<dbReference type="EMBL" id="CAICTM010000135">
    <property type="protein sequence ID" value="CAB9502430.1"/>
    <property type="molecule type" value="Genomic_DNA"/>
</dbReference>
<dbReference type="AlphaFoldDB" id="A0A9N8DKW7"/>
<organism evidence="2 3">
    <name type="scientific">Seminavis robusta</name>
    <dbReference type="NCBI Taxonomy" id="568900"/>
    <lineage>
        <taxon>Eukaryota</taxon>
        <taxon>Sar</taxon>
        <taxon>Stramenopiles</taxon>
        <taxon>Ochrophyta</taxon>
        <taxon>Bacillariophyta</taxon>
        <taxon>Bacillariophyceae</taxon>
        <taxon>Bacillariophycidae</taxon>
        <taxon>Naviculales</taxon>
        <taxon>Naviculaceae</taxon>
        <taxon>Seminavis</taxon>
    </lineage>
</organism>
<evidence type="ECO:0000313" key="3">
    <source>
        <dbReference type="Proteomes" id="UP001153069"/>
    </source>
</evidence>
<dbReference type="Proteomes" id="UP001153069">
    <property type="component" value="Unassembled WGS sequence"/>
</dbReference>
<feature type="compositionally biased region" description="Polar residues" evidence="1">
    <location>
        <begin position="16"/>
        <end position="27"/>
    </location>
</feature>
<keyword evidence="3" id="KW-1185">Reference proteome</keyword>